<feature type="coiled-coil region" evidence="1">
    <location>
        <begin position="55"/>
        <end position="82"/>
    </location>
</feature>
<evidence type="ECO:0000256" key="1">
    <source>
        <dbReference type="SAM" id="Coils"/>
    </source>
</evidence>
<reference evidence="2 3" key="1">
    <citation type="submission" date="2023-08" db="EMBL/GenBank/DDBJ databases">
        <authorList>
            <person name="Du S."/>
            <person name="Wu Z."/>
            <person name="Wu Y."/>
            <person name="Yang M."/>
            <person name="Shao J."/>
            <person name="Liu H."/>
            <person name="Zhao Y."/>
            <person name="Zhang Z."/>
        </authorList>
    </citation>
    <scope>NUCLEOTIDE SEQUENCE [LARGE SCALE GENOMIC DNA]</scope>
</reference>
<gene>
    <name evidence="2" type="ORF">CRP227_gp2</name>
</gene>
<proteinExistence type="predicted"/>
<organism evidence="2 3">
    <name type="scientific">Roseobacter phage CRP-227</name>
    <dbReference type="NCBI Taxonomy" id="3072847"/>
    <lineage>
        <taxon>Viruses</taxon>
        <taxon>Duplodnaviria</taxon>
        <taxon>Heunggongvirae</taxon>
        <taxon>Uroviricota</taxon>
        <taxon>Caudoviricetes</taxon>
        <taxon>Autographivirales</taxon>
        <taxon>Autographivirales incertae sedis</taxon>
        <taxon>Dynamenevirus</taxon>
        <taxon>Dynamenevirus CRP227</taxon>
    </lineage>
</organism>
<accession>A0AAX3ZWA1</accession>
<evidence type="ECO:0000313" key="3">
    <source>
        <dbReference type="Proteomes" id="UP001304490"/>
    </source>
</evidence>
<keyword evidence="3" id="KW-1185">Reference proteome</keyword>
<protein>
    <submittedName>
        <fullName evidence="2">Uncharacterized protein</fullName>
    </submittedName>
</protein>
<evidence type="ECO:0000313" key="2">
    <source>
        <dbReference type="EMBL" id="WMM95465.1"/>
    </source>
</evidence>
<name>A0AAX3ZWA1_9CAUD</name>
<dbReference type="Proteomes" id="UP001304490">
    <property type="component" value="Segment"/>
</dbReference>
<sequence>MSHIKPSNGATVFVADRFPHSGDWYLHHVLATFNGQWVTWVFNEIDNSCHHGHYFAKAIDAIEDYTSRIDQTNENHTQQLAELACEQAMHEASIAAIYEGAV</sequence>
<keyword evidence="1" id="KW-0175">Coiled coil</keyword>
<dbReference type="EMBL" id="OR420746">
    <property type="protein sequence ID" value="WMM95465.1"/>
    <property type="molecule type" value="Genomic_DNA"/>
</dbReference>